<accession>A0ABW4HY99</accession>
<comment type="caution">
    <text evidence="3">The sequence shown here is derived from an EMBL/GenBank/DDBJ whole genome shotgun (WGS) entry which is preliminary data.</text>
</comment>
<dbReference type="RefSeq" id="WP_380885877.1">
    <property type="nucleotide sequence ID" value="NZ_JBHUDY010000001.1"/>
</dbReference>
<evidence type="ECO:0000256" key="1">
    <source>
        <dbReference type="SAM" id="MobiDB-lite"/>
    </source>
</evidence>
<evidence type="ECO:0000256" key="2">
    <source>
        <dbReference type="SAM" id="SignalP"/>
    </source>
</evidence>
<organism evidence="3 4">
    <name type="scientific">Sphingomonas tabacisoli</name>
    <dbReference type="NCBI Taxonomy" id="2249466"/>
    <lineage>
        <taxon>Bacteria</taxon>
        <taxon>Pseudomonadati</taxon>
        <taxon>Pseudomonadota</taxon>
        <taxon>Alphaproteobacteria</taxon>
        <taxon>Sphingomonadales</taxon>
        <taxon>Sphingomonadaceae</taxon>
        <taxon>Sphingomonas</taxon>
    </lineage>
</organism>
<dbReference type="Pfam" id="PF10082">
    <property type="entry name" value="BBP2_2"/>
    <property type="match status" value="1"/>
</dbReference>
<keyword evidence="4" id="KW-1185">Reference proteome</keyword>
<sequence>MDKRAWLALLLIGCGEAAIAQTTSPRPPVVGSPGRPNRGAPERHIGIRADVDVNYDSNVYGVSDQLAPTRLVGGRSKDDISITPSLQLDILLPLGRQSVFARGGIGYDFFTKNSELNRARINMDVGANLQVTNFCTTTIDGTYLRTRSNAGDVVDPVDGSVLRLNNTEEFKSIGARADCGSGFGISPGLGYRHSETRNSKSAFKFNDSNQDSFDGSIGYQRPTLGRLSIYGSYSTGEYLNRDILGLPVQLTGLPHDGVKSYSAGGRFERNIGSRISGVLSLGYSWVDPKAQASKKFRGSSYSAQINVIPTNRMSLDLLASRSAELSNTTFASFSITEVYALNGTYRLNPRIALNFGASQQTRDFRQTATAANPITNDKFTRFYGGFVYDLNRRIRLNGLVSQQHRGANDARFRYSNTTASLGVSLSLGR</sequence>
<feature type="region of interest" description="Disordered" evidence="1">
    <location>
        <begin position="22"/>
        <end position="42"/>
    </location>
</feature>
<dbReference type="Gene3D" id="2.40.160.10">
    <property type="entry name" value="Porin"/>
    <property type="match status" value="1"/>
</dbReference>
<dbReference type="InterPro" id="IPR018759">
    <property type="entry name" value="BBP2_2"/>
</dbReference>
<proteinExistence type="predicted"/>
<dbReference type="SUPFAM" id="SSF56935">
    <property type="entry name" value="Porins"/>
    <property type="match status" value="1"/>
</dbReference>
<dbReference type="EMBL" id="JBHUDY010000001">
    <property type="protein sequence ID" value="MFD1610315.1"/>
    <property type="molecule type" value="Genomic_DNA"/>
</dbReference>
<evidence type="ECO:0000313" key="4">
    <source>
        <dbReference type="Proteomes" id="UP001597115"/>
    </source>
</evidence>
<dbReference type="Proteomes" id="UP001597115">
    <property type="component" value="Unassembled WGS sequence"/>
</dbReference>
<evidence type="ECO:0000313" key="3">
    <source>
        <dbReference type="EMBL" id="MFD1610315.1"/>
    </source>
</evidence>
<protein>
    <submittedName>
        <fullName evidence="3">Outer membrane beta-barrel protein</fullName>
    </submittedName>
</protein>
<gene>
    <name evidence="3" type="ORF">ACFSCW_00710</name>
</gene>
<feature type="chain" id="PRO_5045536688" evidence="2">
    <location>
        <begin position="21"/>
        <end position="429"/>
    </location>
</feature>
<reference evidence="4" key="1">
    <citation type="journal article" date="2019" name="Int. J. Syst. Evol. Microbiol.">
        <title>The Global Catalogue of Microorganisms (GCM) 10K type strain sequencing project: providing services to taxonomists for standard genome sequencing and annotation.</title>
        <authorList>
            <consortium name="The Broad Institute Genomics Platform"/>
            <consortium name="The Broad Institute Genome Sequencing Center for Infectious Disease"/>
            <person name="Wu L."/>
            <person name="Ma J."/>
        </authorList>
    </citation>
    <scope>NUCLEOTIDE SEQUENCE [LARGE SCALE GENOMIC DNA]</scope>
    <source>
        <strain evidence="4">CGMCC 1.16275</strain>
    </source>
</reference>
<keyword evidence="2" id="KW-0732">Signal</keyword>
<name>A0ABW4HY99_9SPHN</name>
<dbReference type="InterPro" id="IPR023614">
    <property type="entry name" value="Porin_dom_sf"/>
</dbReference>
<feature type="signal peptide" evidence="2">
    <location>
        <begin position="1"/>
        <end position="20"/>
    </location>
</feature>